<keyword evidence="3" id="KW-1185">Reference proteome</keyword>
<accession>A0A4Y6UM73</accession>
<dbReference type="EMBL" id="CP038141">
    <property type="protein sequence ID" value="QDH17496.1"/>
    <property type="molecule type" value="Genomic_DNA"/>
</dbReference>
<dbReference type="RefSeq" id="WP_141461499.1">
    <property type="nucleotide sequence ID" value="NZ_CP038141.1"/>
</dbReference>
<feature type="domain" description="Nudix hydrolase" evidence="1">
    <location>
        <begin position="91"/>
        <end position="232"/>
    </location>
</feature>
<organism evidence="2 3">
    <name type="scientific">Swingsia samuiensis</name>
    <dbReference type="NCBI Taxonomy" id="1293412"/>
    <lineage>
        <taxon>Bacteria</taxon>
        <taxon>Pseudomonadati</taxon>
        <taxon>Pseudomonadota</taxon>
        <taxon>Alphaproteobacteria</taxon>
        <taxon>Acetobacterales</taxon>
        <taxon>Acetobacteraceae</taxon>
        <taxon>Swingsia</taxon>
    </lineage>
</organism>
<dbReference type="Proteomes" id="UP000316313">
    <property type="component" value="Chromosome"/>
</dbReference>
<name>A0A4Y6UM73_9PROT</name>
<evidence type="ECO:0000313" key="2">
    <source>
        <dbReference type="EMBL" id="QDH17496.1"/>
    </source>
</evidence>
<dbReference type="OrthoDB" id="8264463at2"/>
<gene>
    <name evidence="2" type="ORF">E3D00_07925</name>
</gene>
<dbReference type="InterPro" id="IPR015797">
    <property type="entry name" value="NUDIX_hydrolase-like_dom_sf"/>
</dbReference>
<evidence type="ECO:0000259" key="1">
    <source>
        <dbReference type="PROSITE" id="PS51462"/>
    </source>
</evidence>
<dbReference type="Gene3D" id="3.90.79.10">
    <property type="entry name" value="Nucleoside Triphosphate Pyrophosphohydrolase"/>
    <property type="match status" value="1"/>
</dbReference>
<evidence type="ECO:0000313" key="3">
    <source>
        <dbReference type="Proteomes" id="UP000316313"/>
    </source>
</evidence>
<dbReference type="KEGG" id="ssam:E3D00_07925"/>
<dbReference type="AlphaFoldDB" id="A0A4Y6UM73"/>
<dbReference type="GO" id="GO:0003824">
    <property type="term" value="F:catalytic activity"/>
    <property type="evidence" value="ECO:0007669"/>
    <property type="project" value="UniProtKB-ARBA"/>
</dbReference>
<dbReference type="InterPro" id="IPR000086">
    <property type="entry name" value="NUDIX_hydrolase_dom"/>
</dbReference>
<dbReference type="SUPFAM" id="SSF55811">
    <property type="entry name" value="Nudix"/>
    <property type="match status" value="1"/>
</dbReference>
<reference evidence="2 3" key="1">
    <citation type="submission" date="2019-03" db="EMBL/GenBank/DDBJ databases">
        <title>The complete genome sequence of Swingsia samuiensis NBRC107927(T).</title>
        <authorList>
            <person name="Chua K.-O."/>
            <person name="Chan K.-G."/>
            <person name="See-Too W.-S."/>
        </authorList>
    </citation>
    <scope>NUCLEOTIDE SEQUENCE [LARGE SCALE GENOMIC DNA]</scope>
    <source>
        <strain evidence="2 3">AH83</strain>
    </source>
</reference>
<sequence>MSLSSSHDWPITPLSSSLSVSANQPLPSLSTTQEKRIESIWASALTKHPTLYNGRVFCADIIEPSHIYGHWSEYRRVLAQMKQPDIYGHHPLRPLAVVGLMRVKEGVVIGRRSPNAIYLPHYWQGVPAGNVESRERESTINLANQLIAECQEELGLEPAECKIGIPLLACEHPSSHIVDIGLSLGVSLSFDELRQRSHDKGNAEYDALELILPHSPPSQNIVPTLKAMLERS</sequence>
<dbReference type="PROSITE" id="PS51462">
    <property type="entry name" value="NUDIX"/>
    <property type="match status" value="1"/>
</dbReference>
<protein>
    <recommendedName>
        <fullName evidence="1">Nudix hydrolase domain-containing protein</fullName>
    </recommendedName>
</protein>
<dbReference type="CDD" id="cd02883">
    <property type="entry name" value="NUDIX_Hydrolase"/>
    <property type="match status" value="1"/>
</dbReference>
<proteinExistence type="predicted"/>